<feature type="domain" description="Reverse transcriptase" evidence="3">
    <location>
        <begin position="1"/>
        <end position="104"/>
    </location>
</feature>
<dbReference type="PANTHER" id="PTHR35617">
    <property type="entry name" value="PHAGE_INTEGRASE DOMAIN-CONTAINING PROTEIN"/>
    <property type="match status" value="1"/>
</dbReference>
<dbReference type="PROSITE" id="PS50878">
    <property type="entry name" value="RT_POL"/>
    <property type="match status" value="1"/>
</dbReference>
<dbReference type="Pfam" id="PF00078">
    <property type="entry name" value="RVT_1"/>
    <property type="match status" value="1"/>
</dbReference>
<keyword evidence="5" id="KW-1185">Reference proteome</keyword>
<evidence type="ECO:0000256" key="2">
    <source>
        <dbReference type="ARBA" id="ARBA00012180"/>
    </source>
</evidence>
<dbReference type="InterPro" id="IPR043502">
    <property type="entry name" value="DNA/RNA_pol_sf"/>
</dbReference>
<dbReference type="EC" id="3.1.26.4" evidence="2"/>
<dbReference type="Gene3D" id="3.30.70.270">
    <property type="match status" value="1"/>
</dbReference>
<dbReference type="EMBL" id="JAYMGO010000009">
    <property type="protein sequence ID" value="KAL1268394.1"/>
    <property type="molecule type" value="Genomic_DNA"/>
</dbReference>
<reference evidence="4 5" key="1">
    <citation type="submission" date="2023-09" db="EMBL/GenBank/DDBJ databases">
        <authorList>
            <person name="Wang M."/>
        </authorList>
    </citation>
    <scope>NUCLEOTIDE SEQUENCE [LARGE SCALE GENOMIC DNA]</scope>
    <source>
        <strain evidence="4">GT-2023</strain>
        <tissue evidence="4">Liver</tissue>
    </source>
</reference>
<evidence type="ECO:0000313" key="5">
    <source>
        <dbReference type="Proteomes" id="UP001558613"/>
    </source>
</evidence>
<name>A0ABR3MUV5_9TELE</name>
<proteinExistence type="inferred from homology"/>
<protein>
    <recommendedName>
        <fullName evidence="2">ribonuclease H</fullName>
        <ecNumber evidence="2">3.1.26.4</ecNumber>
    </recommendedName>
</protein>
<dbReference type="Proteomes" id="UP001558613">
    <property type="component" value="Unassembled WGS sequence"/>
</dbReference>
<accession>A0ABR3MUV5</accession>
<evidence type="ECO:0000259" key="3">
    <source>
        <dbReference type="PROSITE" id="PS50878"/>
    </source>
</evidence>
<organism evidence="4 5">
    <name type="scientific">Cirrhinus molitorella</name>
    <name type="common">mud carp</name>
    <dbReference type="NCBI Taxonomy" id="172907"/>
    <lineage>
        <taxon>Eukaryota</taxon>
        <taxon>Metazoa</taxon>
        <taxon>Chordata</taxon>
        <taxon>Craniata</taxon>
        <taxon>Vertebrata</taxon>
        <taxon>Euteleostomi</taxon>
        <taxon>Actinopterygii</taxon>
        <taxon>Neopterygii</taxon>
        <taxon>Teleostei</taxon>
        <taxon>Ostariophysi</taxon>
        <taxon>Cypriniformes</taxon>
        <taxon>Cyprinidae</taxon>
        <taxon>Labeoninae</taxon>
        <taxon>Labeonini</taxon>
        <taxon>Cirrhinus</taxon>
    </lineage>
</organism>
<comment type="similarity">
    <text evidence="1">Belongs to the beta type-B retroviral polymerase family. HERV class-II K(HML-2) pol subfamily.</text>
</comment>
<gene>
    <name evidence="4" type="ORF">QQF64_033757</name>
</gene>
<dbReference type="CDD" id="cd03714">
    <property type="entry name" value="RT_DIRS1"/>
    <property type="match status" value="1"/>
</dbReference>
<dbReference type="InterPro" id="IPR000477">
    <property type="entry name" value="RT_dom"/>
</dbReference>
<comment type="caution">
    <text evidence="4">The sequence shown here is derived from an EMBL/GenBank/DDBJ whole genome shotgun (WGS) entry which is preliminary data.</text>
</comment>
<dbReference type="PANTHER" id="PTHR35617:SF3">
    <property type="entry name" value="CORE-BINDING (CB) DOMAIN-CONTAINING PROTEIN"/>
    <property type="match status" value="1"/>
</dbReference>
<evidence type="ECO:0000256" key="1">
    <source>
        <dbReference type="ARBA" id="ARBA00010879"/>
    </source>
</evidence>
<dbReference type="InterPro" id="IPR043128">
    <property type="entry name" value="Rev_trsase/Diguanyl_cyclase"/>
</dbReference>
<dbReference type="SUPFAM" id="SSF56672">
    <property type="entry name" value="DNA/RNA polymerases"/>
    <property type="match status" value="1"/>
</dbReference>
<evidence type="ECO:0000313" key="4">
    <source>
        <dbReference type="EMBL" id="KAL1268394.1"/>
    </source>
</evidence>
<sequence>MPTFRTVSNFIYEKDEFLTVPFGLSLAPRVFSKCIEAALTPLRKAGLRVTAYLDDLLLCAPSRQQAEISMEMLVSHLKGLGFKINETKSCLVPRQEIIYLGLRLNSDLYQAFLSEERIRFMRGARRLSRVSKLLIPPWDLSVVLNALSQPPFEPIENTDLKLLSLKVAMLLALSTVKRVGELHALSVHNSCMQFAMDFSRVTLKTNPAFVPKVSESTLAYRQVDLRSFHLPPFSSSEEERLHCLCPVRGLRHYVDRTSVCPIG</sequence>